<protein>
    <submittedName>
        <fullName evidence="6">ABC transporter substrate-binding protein</fullName>
    </submittedName>
</protein>
<dbReference type="EMBL" id="CP053923">
    <property type="protein sequence ID" value="QNT68674.1"/>
    <property type="molecule type" value="Genomic_DNA"/>
</dbReference>
<proteinExistence type="inferred from homology"/>
<dbReference type="InterPro" id="IPR028082">
    <property type="entry name" value="Peripla_BP_I"/>
</dbReference>
<dbReference type="Proteomes" id="UP000516369">
    <property type="component" value="Chromosome"/>
</dbReference>
<keyword evidence="4" id="KW-0029">Amino-acid transport</keyword>
<dbReference type="InterPro" id="IPR028081">
    <property type="entry name" value="Leu-bd"/>
</dbReference>
<name>A0A7H1MYY8_9PROT</name>
<dbReference type="PRINTS" id="PR00337">
    <property type="entry name" value="LEUILEVALBP"/>
</dbReference>
<dbReference type="PANTHER" id="PTHR30483:SF37">
    <property type="entry name" value="ABC TRANSPORTER SUBSTRATE-BINDING PROTEIN"/>
    <property type="match status" value="1"/>
</dbReference>
<evidence type="ECO:0000313" key="7">
    <source>
        <dbReference type="Proteomes" id="UP000516369"/>
    </source>
</evidence>
<reference evidence="6 7" key="1">
    <citation type="submission" date="2020-05" db="EMBL/GenBank/DDBJ databases">
        <title>Complete closed genome sequence of Defluviicoccus vanus.</title>
        <authorList>
            <person name="Bessarab I."/>
            <person name="Arumugam K."/>
            <person name="Maszenan A.M."/>
            <person name="Seviour R.J."/>
            <person name="Williams R.B."/>
        </authorList>
    </citation>
    <scope>NUCLEOTIDE SEQUENCE [LARGE SCALE GENOMIC DNA]</scope>
    <source>
        <strain evidence="6 7">Ben 114</strain>
    </source>
</reference>
<evidence type="ECO:0000259" key="5">
    <source>
        <dbReference type="Pfam" id="PF13458"/>
    </source>
</evidence>
<evidence type="ECO:0000256" key="2">
    <source>
        <dbReference type="ARBA" id="ARBA00022448"/>
    </source>
</evidence>
<dbReference type="InterPro" id="IPR000709">
    <property type="entry name" value="Leu_Ile_Val-bd"/>
</dbReference>
<keyword evidence="3" id="KW-0732">Signal</keyword>
<keyword evidence="2" id="KW-0813">Transport</keyword>
<dbReference type="KEGG" id="dvn:HQ394_03970"/>
<accession>A0A7H1MYY8</accession>
<dbReference type="SUPFAM" id="SSF53822">
    <property type="entry name" value="Periplasmic binding protein-like I"/>
    <property type="match status" value="1"/>
</dbReference>
<sequence>MRALTIRAFAVALVIVVALAGFALPGRAKDAIVIGEINSYSGLPAFTLPYRNGWQLALAEINAKGGALDRPLNVISRDDGGKPGDAVTAANELVSREGAVLLMGTFYSHVGLAVSDFAKQRRLLFLAAEPLSDALIWEKGNRYTFRLRPSLSMQAGMLAAEATKLPAKRWVSVAPNYEYGKSAVSAFRSIMVEKRPDLAWVGEQWPPLGKIDAGPLIQALAQNEPQAIFNATFGADLAQFVRAGDTRGLFKDRAVVSLLTGEPEYLDPLGAEAPVGWIVTGYPWYAITTPAHQAFLAAYRRAYDDYPRLGSVVGYVAMKTVAAIIAKAGSTDTEKMIAAAEGIEVDTPFGPISFRAADHQSTMGAFVGRIALKDGKGIMVDWRYADGADYLPPPAAVKALRPAE</sequence>
<evidence type="ECO:0000256" key="4">
    <source>
        <dbReference type="ARBA" id="ARBA00022970"/>
    </source>
</evidence>
<evidence type="ECO:0000313" key="6">
    <source>
        <dbReference type="EMBL" id="QNT68674.1"/>
    </source>
</evidence>
<dbReference type="PANTHER" id="PTHR30483">
    <property type="entry name" value="LEUCINE-SPECIFIC-BINDING PROTEIN"/>
    <property type="match status" value="1"/>
</dbReference>
<comment type="similarity">
    <text evidence="1">Belongs to the leucine-binding protein family.</text>
</comment>
<dbReference type="GO" id="GO:0006865">
    <property type="term" value="P:amino acid transport"/>
    <property type="evidence" value="ECO:0007669"/>
    <property type="project" value="UniProtKB-KW"/>
</dbReference>
<dbReference type="Gene3D" id="3.40.50.2300">
    <property type="match status" value="2"/>
</dbReference>
<dbReference type="RefSeq" id="WP_190262109.1">
    <property type="nucleotide sequence ID" value="NZ_CP053923.1"/>
</dbReference>
<dbReference type="InterPro" id="IPR051010">
    <property type="entry name" value="BCAA_transport"/>
</dbReference>
<evidence type="ECO:0000256" key="3">
    <source>
        <dbReference type="ARBA" id="ARBA00022729"/>
    </source>
</evidence>
<dbReference type="CDD" id="cd06330">
    <property type="entry name" value="PBP1_As_SBP-like"/>
    <property type="match status" value="1"/>
</dbReference>
<dbReference type="AlphaFoldDB" id="A0A7H1MYY8"/>
<gene>
    <name evidence="6" type="ORF">HQ394_03970</name>
</gene>
<keyword evidence="7" id="KW-1185">Reference proteome</keyword>
<dbReference type="Pfam" id="PF13458">
    <property type="entry name" value="Peripla_BP_6"/>
    <property type="match status" value="1"/>
</dbReference>
<organism evidence="6 7">
    <name type="scientific">Defluviicoccus vanus</name>
    <dbReference type="NCBI Taxonomy" id="111831"/>
    <lineage>
        <taxon>Bacteria</taxon>
        <taxon>Pseudomonadati</taxon>
        <taxon>Pseudomonadota</taxon>
        <taxon>Alphaproteobacteria</taxon>
        <taxon>Rhodospirillales</taxon>
        <taxon>Rhodospirillaceae</taxon>
        <taxon>Defluviicoccus</taxon>
    </lineage>
</organism>
<evidence type="ECO:0000256" key="1">
    <source>
        <dbReference type="ARBA" id="ARBA00010062"/>
    </source>
</evidence>
<feature type="domain" description="Leucine-binding protein" evidence="5">
    <location>
        <begin position="32"/>
        <end position="375"/>
    </location>
</feature>